<keyword evidence="2" id="KW-1185">Reference proteome</keyword>
<evidence type="ECO:0000313" key="2">
    <source>
        <dbReference type="Proteomes" id="UP000439903"/>
    </source>
</evidence>
<sequence length="150" mass="17206">MMNFLKTQLPTLAEIQKKKIVKEEISKADNSFIFRLYSFDNESSSSSTNIPRISITQRRVTDQEVNIPDIYISDLVNINPNSIANIEKILLHIGTITGIKSRAHNWVVVTCDSVSYYYALKLKEKFSWLVLILGPLHEKINILRALIELN</sequence>
<proteinExistence type="predicted"/>
<organism evidence="1 2">
    <name type="scientific">Gigaspora margarita</name>
    <dbReference type="NCBI Taxonomy" id="4874"/>
    <lineage>
        <taxon>Eukaryota</taxon>
        <taxon>Fungi</taxon>
        <taxon>Fungi incertae sedis</taxon>
        <taxon>Mucoromycota</taxon>
        <taxon>Glomeromycotina</taxon>
        <taxon>Glomeromycetes</taxon>
        <taxon>Diversisporales</taxon>
        <taxon>Gigasporaceae</taxon>
        <taxon>Gigaspora</taxon>
    </lineage>
</organism>
<name>A0A8H4ABS4_GIGMA</name>
<dbReference type="AlphaFoldDB" id="A0A8H4ABS4"/>
<gene>
    <name evidence="1" type="ORF">F8M41_024747</name>
</gene>
<comment type="caution">
    <text evidence="1">The sequence shown here is derived from an EMBL/GenBank/DDBJ whole genome shotgun (WGS) entry which is preliminary data.</text>
</comment>
<dbReference type="EMBL" id="WTPW01000856">
    <property type="protein sequence ID" value="KAF0474168.1"/>
    <property type="molecule type" value="Genomic_DNA"/>
</dbReference>
<reference evidence="1 2" key="1">
    <citation type="journal article" date="2019" name="Environ. Microbiol.">
        <title>At the nexus of three kingdoms: the genome of the mycorrhizal fungus Gigaspora margarita provides insights into plant, endobacterial and fungal interactions.</title>
        <authorList>
            <person name="Venice F."/>
            <person name="Ghignone S."/>
            <person name="Salvioli di Fossalunga A."/>
            <person name="Amselem J."/>
            <person name="Novero M."/>
            <person name="Xianan X."/>
            <person name="Sedzielewska Toro K."/>
            <person name="Morin E."/>
            <person name="Lipzen A."/>
            <person name="Grigoriev I.V."/>
            <person name="Henrissat B."/>
            <person name="Martin F.M."/>
            <person name="Bonfante P."/>
        </authorList>
    </citation>
    <scope>NUCLEOTIDE SEQUENCE [LARGE SCALE GENOMIC DNA]</scope>
    <source>
        <strain evidence="1 2">BEG34</strain>
    </source>
</reference>
<evidence type="ECO:0000313" key="1">
    <source>
        <dbReference type="EMBL" id="KAF0474168.1"/>
    </source>
</evidence>
<dbReference type="OrthoDB" id="2433770at2759"/>
<accession>A0A8H4ABS4</accession>
<dbReference type="Proteomes" id="UP000439903">
    <property type="component" value="Unassembled WGS sequence"/>
</dbReference>
<protein>
    <submittedName>
        <fullName evidence="1">Uncharacterized protein</fullName>
    </submittedName>
</protein>